<dbReference type="Pfam" id="PF01814">
    <property type="entry name" value="Hemerythrin"/>
    <property type="match status" value="1"/>
</dbReference>
<sequence length="117" mass="12763">MKRDHRLVALSKEHHTALSLGRRLMAGGAGAALRDQAGALADHFAEEERRFLPLLHAHGRDALAARLRAEHAALDALFAAAMRGDREGEAGRALIDHVRFEESELFPVVETLLEAAP</sequence>
<protein>
    <submittedName>
        <fullName evidence="2">Hemerythrin domain-containing protein</fullName>
    </submittedName>
</protein>
<accession>A0ABW1ALE1</accession>
<dbReference type="RefSeq" id="WP_096445553.1">
    <property type="nucleotide sequence ID" value="NZ_JBHSOG010000006.1"/>
</dbReference>
<dbReference type="EMBL" id="JBHSOG010000006">
    <property type="protein sequence ID" value="MFC5767894.1"/>
    <property type="molecule type" value="Genomic_DNA"/>
</dbReference>
<evidence type="ECO:0000259" key="1">
    <source>
        <dbReference type="Pfam" id="PF01814"/>
    </source>
</evidence>
<evidence type="ECO:0000313" key="3">
    <source>
        <dbReference type="Proteomes" id="UP001595974"/>
    </source>
</evidence>
<proteinExistence type="predicted"/>
<name>A0ABW1ALE1_9RHOO</name>
<comment type="caution">
    <text evidence="2">The sequence shown here is derived from an EMBL/GenBank/DDBJ whole genome shotgun (WGS) entry which is preliminary data.</text>
</comment>
<dbReference type="Proteomes" id="UP001595974">
    <property type="component" value="Unassembled WGS sequence"/>
</dbReference>
<feature type="domain" description="Hemerythrin-like" evidence="1">
    <location>
        <begin position="11"/>
        <end position="108"/>
    </location>
</feature>
<organism evidence="2 3">
    <name type="scientific">Thauera sinica</name>
    <dbReference type="NCBI Taxonomy" id="2665146"/>
    <lineage>
        <taxon>Bacteria</taxon>
        <taxon>Pseudomonadati</taxon>
        <taxon>Pseudomonadota</taxon>
        <taxon>Betaproteobacteria</taxon>
        <taxon>Rhodocyclales</taxon>
        <taxon>Zoogloeaceae</taxon>
        <taxon>Thauera</taxon>
    </lineage>
</organism>
<reference evidence="3" key="1">
    <citation type="journal article" date="2019" name="Int. J. Syst. Evol. Microbiol.">
        <title>The Global Catalogue of Microorganisms (GCM) 10K type strain sequencing project: providing services to taxonomists for standard genome sequencing and annotation.</title>
        <authorList>
            <consortium name="The Broad Institute Genomics Platform"/>
            <consortium name="The Broad Institute Genome Sequencing Center for Infectious Disease"/>
            <person name="Wu L."/>
            <person name="Ma J."/>
        </authorList>
    </citation>
    <scope>NUCLEOTIDE SEQUENCE [LARGE SCALE GENOMIC DNA]</scope>
    <source>
        <strain evidence="3">SHR3</strain>
    </source>
</reference>
<evidence type="ECO:0000313" key="2">
    <source>
        <dbReference type="EMBL" id="MFC5767894.1"/>
    </source>
</evidence>
<keyword evidence="3" id="KW-1185">Reference proteome</keyword>
<gene>
    <name evidence="2" type="ORF">ACFPTN_00755</name>
</gene>
<dbReference type="InterPro" id="IPR012312">
    <property type="entry name" value="Hemerythrin-like"/>
</dbReference>
<dbReference type="Gene3D" id="1.20.120.520">
    <property type="entry name" value="nmb1532 protein domain like"/>
    <property type="match status" value="1"/>
</dbReference>